<protein>
    <submittedName>
        <fullName evidence="1">Uncharacterized protein</fullName>
    </submittedName>
</protein>
<sequence length="77" mass="8740">MNKDDMAIPSSIPDKVIRTALETLRGEFGEEDVTWEVPRRKGNRPTKVYFEARELALLRRAKDRVEAVLAAAGHALY</sequence>
<dbReference type="Proteomes" id="UP000539473">
    <property type="component" value="Unassembled WGS sequence"/>
</dbReference>
<proteinExistence type="predicted"/>
<name>A0A7W8KJH5_9DEIO</name>
<evidence type="ECO:0000313" key="1">
    <source>
        <dbReference type="EMBL" id="MBB5379287.1"/>
    </source>
</evidence>
<organism evidence="1 2">
    <name type="scientific">Deinococcus metalli</name>
    <dbReference type="NCBI Taxonomy" id="1141878"/>
    <lineage>
        <taxon>Bacteria</taxon>
        <taxon>Thermotogati</taxon>
        <taxon>Deinococcota</taxon>
        <taxon>Deinococci</taxon>
        <taxon>Deinococcales</taxon>
        <taxon>Deinococcaceae</taxon>
        <taxon>Deinococcus</taxon>
    </lineage>
</organism>
<reference evidence="1 2" key="1">
    <citation type="submission" date="2020-08" db="EMBL/GenBank/DDBJ databases">
        <title>Genomic Encyclopedia of Type Strains, Phase IV (KMG-IV): sequencing the most valuable type-strain genomes for metagenomic binning, comparative biology and taxonomic classification.</title>
        <authorList>
            <person name="Goeker M."/>
        </authorList>
    </citation>
    <scope>NUCLEOTIDE SEQUENCE [LARGE SCALE GENOMIC DNA]</scope>
    <source>
        <strain evidence="1 2">DSM 27521</strain>
    </source>
</reference>
<comment type="caution">
    <text evidence="1">The sequence shown here is derived from an EMBL/GenBank/DDBJ whole genome shotgun (WGS) entry which is preliminary data.</text>
</comment>
<dbReference type="RefSeq" id="WP_184116484.1">
    <property type="nucleotide sequence ID" value="NZ_JACHFK010000028.1"/>
</dbReference>
<gene>
    <name evidence="1" type="ORF">HNQ07_004802</name>
</gene>
<dbReference type="AlphaFoldDB" id="A0A7W8KJH5"/>
<accession>A0A7W8KJH5</accession>
<dbReference type="EMBL" id="JACHFK010000028">
    <property type="protein sequence ID" value="MBB5379287.1"/>
    <property type="molecule type" value="Genomic_DNA"/>
</dbReference>
<evidence type="ECO:0000313" key="2">
    <source>
        <dbReference type="Proteomes" id="UP000539473"/>
    </source>
</evidence>